<gene>
    <name evidence="1" type="ORF">PHYSODRAFT_458067</name>
</gene>
<dbReference type="InParanoid" id="G4ZRI5"/>
<dbReference type="AlphaFoldDB" id="G4ZRI5"/>
<accession>G4ZRI5</accession>
<evidence type="ECO:0008006" key="3">
    <source>
        <dbReference type="Google" id="ProtNLM"/>
    </source>
</evidence>
<proteinExistence type="predicted"/>
<dbReference type="OMA" id="CINNERP"/>
<dbReference type="RefSeq" id="XP_009531567.1">
    <property type="nucleotide sequence ID" value="XM_009533272.1"/>
</dbReference>
<organism evidence="1 2">
    <name type="scientific">Phytophthora sojae (strain P6497)</name>
    <name type="common">Soybean stem and root rot agent</name>
    <name type="synonym">Phytophthora megasperma f. sp. glycines</name>
    <dbReference type="NCBI Taxonomy" id="1094619"/>
    <lineage>
        <taxon>Eukaryota</taxon>
        <taxon>Sar</taxon>
        <taxon>Stramenopiles</taxon>
        <taxon>Oomycota</taxon>
        <taxon>Peronosporomycetes</taxon>
        <taxon>Peronosporales</taxon>
        <taxon>Peronosporaceae</taxon>
        <taxon>Phytophthora</taxon>
    </lineage>
</organism>
<dbReference type="GeneID" id="20653147"/>
<dbReference type="Proteomes" id="UP000002640">
    <property type="component" value="Unassembled WGS sequence"/>
</dbReference>
<feature type="non-terminal residue" evidence="1">
    <location>
        <position position="422"/>
    </location>
</feature>
<dbReference type="SUPFAM" id="SSF52047">
    <property type="entry name" value="RNI-like"/>
    <property type="match status" value="1"/>
</dbReference>
<evidence type="ECO:0000313" key="2">
    <source>
        <dbReference type="Proteomes" id="UP000002640"/>
    </source>
</evidence>
<keyword evidence="2" id="KW-1185">Reference proteome</keyword>
<name>G4ZRI5_PHYSP</name>
<reference evidence="1 2" key="1">
    <citation type="journal article" date="2006" name="Science">
        <title>Phytophthora genome sequences uncover evolutionary origins and mechanisms of pathogenesis.</title>
        <authorList>
            <person name="Tyler B.M."/>
            <person name="Tripathy S."/>
            <person name="Zhang X."/>
            <person name="Dehal P."/>
            <person name="Jiang R.H."/>
            <person name="Aerts A."/>
            <person name="Arredondo F.D."/>
            <person name="Baxter L."/>
            <person name="Bensasson D."/>
            <person name="Beynon J.L."/>
            <person name="Chapman J."/>
            <person name="Damasceno C.M."/>
            <person name="Dorrance A.E."/>
            <person name="Dou D."/>
            <person name="Dickerman A.W."/>
            <person name="Dubchak I.L."/>
            <person name="Garbelotto M."/>
            <person name="Gijzen M."/>
            <person name="Gordon S.G."/>
            <person name="Govers F."/>
            <person name="Grunwald N.J."/>
            <person name="Huang W."/>
            <person name="Ivors K.L."/>
            <person name="Jones R.W."/>
            <person name="Kamoun S."/>
            <person name="Krampis K."/>
            <person name="Lamour K.H."/>
            <person name="Lee M.K."/>
            <person name="McDonald W.H."/>
            <person name="Medina M."/>
            <person name="Meijer H.J."/>
            <person name="Nordberg E.K."/>
            <person name="Maclean D.J."/>
            <person name="Ospina-Giraldo M.D."/>
            <person name="Morris P.F."/>
            <person name="Phuntumart V."/>
            <person name="Putnam N.H."/>
            <person name="Rash S."/>
            <person name="Rose J.K."/>
            <person name="Sakihama Y."/>
            <person name="Salamov A.A."/>
            <person name="Savidor A."/>
            <person name="Scheuring C.F."/>
            <person name="Smith B.M."/>
            <person name="Sobral B.W."/>
            <person name="Terry A."/>
            <person name="Torto-Alalibo T.A."/>
            <person name="Win J."/>
            <person name="Xu Z."/>
            <person name="Zhang H."/>
            <person name="Grigoriev I.V."/>
            <person name="Rokhsar D.S."/>
            <person name="Boore J.L."/>
        </authorList>
    </citation>
    <scope>NUCLEOTIDE SEQUENCE [LARGE SCALE GENOMIC DNA]</scope>
    <source>
        <strain evidence="1 2">P6497</strain>
    </source>
</reference>
<evidence type="ECO:0000313" key="1">
    <source>
        <dbReference type="EMBL" id="EGZ14138.1"/>
    </source>
</evidence>
<dbReference type="KEGG" id="psoj:PHYSODRAFT_458067"/>
<dbReference type="EMBL" id="JH159156">
    <property type="protein sequence ID" value="EGZ14138.1"/>
    <property type="molecule type" value="Genomic_DNA"/>
</dbReference>
<dbReference type="Gene3D" id="3.80.10.10">
    <property type="entry name" value="Ribonuclease Inhibitor"/>
    <property type="match status" value="1"/>
</dbReference>
<sequence>PGELDDVNIDWDRLFGYMPWIKRLDLTKVPLLSRHLPRILVAASNRCRHMEYLILPGKSDYDSTVKGPEIENVMTTLVKALETWYVNGTCRGLKQLTVPARTEEDHFRASAQYIQAVVQFCPNIEYLDGYKKCLFYGSTYCDESWLLTFEAWEAFNASCTALREFNWCVVPFADRYFEIFGNHVKPKLKSLSLSANASFHYFYFFDNYPGVAGFPEPDFLDERTGYGCRATDASTVLRACPSLTELHIEIDFCINNERPDPYVNTDVYGDAFWEAAATHCSLLETIMVSDVAGREYVKVRPFETQTDRTLLILAGLKRLSKCHLPPARLTGSGIFAYLRRVSEMEGLVGQERHLTIAIGGRQREKVASFYKVIVNLLKLLSETREEDLDAALCRTKTKLHIENPYYRKADSSWCEEYMRDKL</sequence>
<feature type="non-terminal residue" evidence="1">
    <location>
        <position position="1"/>
    </location>
</feature>
<dbReference type="InterPro" id="IPR032675">
    <property type="entry name" value="LRR_dom_sf"/>
</dbReference>
<protein>
    <recommendedName>
        <fullName evidence="3">F-box domain-containing protein</fullName>
    </recommendedName>
</protein>